<dbReference type="RefSeq" id="WP_013349094.1">
    <property type="nucleotide sequence ID" value="NZ_JBQDIL010000010.1"/>
</dbReference>
<feature type="active site" description="Nucleophile" evidence="10 11">
    <location>
        <position position="79"/>
    </location>
</feature>
<reference evidence="13 14" key="1">
    <citation type="journal article" date="2017" name="Elife">
        <title>Extensive horizontal gene transfer in cheese-associated bacteria.</title>
        <authorList>
            <person name="Bonham K.S."/>
            <person name="Wolfe B.E."/>
            <person name="Dutton R.J."/>
        </authorList>
    </citation>
    <scope>NUCLEOTIDE SEQUENCE [LARGE SCALE GENOMIC DNA]</scope>
    <source>
        <strain evidence="13 14">JB182</strain>
    </source>
</reference>
<proteinExistence type="inferred from homology"/>
<evidence type="ECO:0000313" key="14">
    <source>
        <dbReference type="Proteomes" id="UP000235739"/>
    </source>
</evidence>
<dbReference type="AlphaFoldDB" id="A0A2N7S422"/>
<comment type="similarity">
    <text evidence="1 10">Belongs to the glutaminase PdxT/SNO family.</text>
</comment>
<comment type="pathway">
    <text evidence="10">Cofactor biosynthesis; pyridoxal 5'-phosphate biosynthesis.</text>
</comment>
<dbReference type="Pfam" id="PF01174">
    <property type="entry name" value="SNO"/>
    <property type="match status" value="1"/>
</dbReference>
<feature type="binding site" evidence="10 12">
    <location>
        <position position="113"/>
    </location>
    <ligand>
        <name>L-glutamine</name>
        <dbReference type="ChEBI" id="CHEBI:58359"/>
    </ligand>
</feature>
<dbReference type="GO" id="GO:0006543">
    <property type="term" value="P:L-glutamine catabolic process"/>
    <property type="evidence" value="ECO:0007669"/>
    <property type="project" value="UniProtKB-UniRule"/>
</dbReference>
<dbReference type="PROSITE" id="PS51273">
    <property type="entry name" value="GATASE_TYPE_1"/>
    <property type="match status" value="1"/>
</dbReference>
<evidence type="ECO:0000256" key="7">
    <source>
        <dbReference type="ARBA" id="ARBA00049534"/>
    </source>
</evidence>
<sequence length="203" mass="22023">MPNIGVLALQGDFREHLASLERLGEPAQMVRTIQELAQVDALVIPGGESSVIDRLSRNYGLAEPIKERIAGGMPAYGSCAGMIMLADRIENPAISRDGAVQQSFGGIDMTVKRNAFGRQVDSFEYRLDFNGQNLEAVFIRAPEAVQIGPGVQVISTVQARSEREQGRIVAVRQGNLLATSFHPEVTGSTAIHQYFINLTRGDA</sequence>
<organism evidence="13 14">
    <name type="scientific">Glutamicibacter arilaitensis</name>
    <dbReference type="NCBI Taxonomy" id="256701"/>
    <lineage>
        <taxon>Bacteria</taxon>
        <taxon>Bacillati</taxon>
        <taxon>Actinomycetota</taxon>
        <taxon>Actinomycetes</taxon>
        <taxon>Micrococcales</taxon>
        <taxon>Micrococcaceae</taxon>
        <taxon>Glutamicibacter</taxon>
    </lineage>
</organism>
<evidence type="ECO:0000256" key="5">
    <source>
        <dbReference type="ARBA" id="ARBA00023239"/>
    </source>
</evidence>
<feature type="binding site" evidence="10 12">
    <location>
        <begin position="139"/>
        <end position="140"/>
    </location>
    <ligand>
        <name>L-glutamine</name>
        <dbReference type="ChEBI" id="CHEBI:58359"/>
    </ligand>
</feature>
<comment type="catalytic activity">
    <reaction evidence="7 10">
        <text>L-glutamine + H2O = L-glutamate + NH4(+)</text>
        <dbReference type="Rhea" id="RHEA:15889"/>
        <dbReference type="ChEBI" id="CHEBI:15377"/>
        <dbReference type="ChEBI" id="CHEBI:28938"/>
        <dbReference type="ChEBI" id="CHEBI:29985"/>
        <dbReference type="ChEBI" id="CHEBI:58359"/>
        <dbReference type="EC" id="3.5.1.2"/>
    </reaction>
</comment>
<protein>
    <recommendedName>
        <fullName evidence="10">Pyridoxal 5'-phosphate synthase subunit PdxT</fullName>
        <ecNumber evidence="10">4.3.3.6</ecNumber>
    </recommendedName>
    <alternativeName>
        <fullName evidence="10">Pdx2</fullName>
    </alternativeName>
    <alternativeName>
        <fullName evidence="10">Pyridoxal 5'-phosphate synthase glutaminase subunit</fullName>
        <ecNumber evidence="10">3.5.1.2</ecNumber>
    </alternativeName>
</protein>
<dbReference type="EC" id="3.5.1.2" evidence="10"/>
<evidence type="ECO:0000256" key="2">
    <source>
        <dbReference type="ARBA" id="ARBA00022801"/>
    </source>
</evidence>
<keyword evidence="3 10" id="KW-0663">Pyridoxal phosphate</keyword>
<evidence type="ECO:0000256" key="10">
    <source>
        <dbReference type="HAMAP-Rule" id="MF_01615"/>
    </source>
</evidence>
<dbReference type="GO" id="GO:1903600">
    <property type="term" value="C:glutaminase complex"/>
    <property type="evidence" value="ECO:0007669"/>
    <property type="project" value="TreeGrafter"/>
</dbReference>
<dbReference type="GO" id="GO:0042823">
    <property type="term" value="P:pyridoxal phosphate biosynthetic process"/>
    <property type="evidence" value="ECO:0007669"/>
    <property type="project" value="UniProtKB-UniRule"/>
</dbReference>
<dbReference type="PIRSF" id="PIRSF005639">
    <property type="entry name" value="Glut_amidoT_SNO"/>
    <property type="match status" value="1"/>
</dbReference>
<keyword evidence="5 10" id="KW-0456">Lyase</keyword>
<dbReference type="UniPathway" id="UPA00245"/>
<name>A0A2N7S422_9MICC</name>
<evidence type="ECO:0000256" key="9">
    <source>
        <dbReference type="ARBA" id="ARBA00064749"/>
    </source>
</evidence>
<dbReference type="PROSITE" id="PS51274">
    <property type="entry name" value="GATASE_COBBQ"/>
    <property type="match status" value="1"/>
</dbReference>
<evidence type="ECO:0000256" key="11">
    <source>
        <dbReference type="PIRSR" id="PIRSR005639-1"/>
    </source>
</evidence>
<dbReference type="EC" id="4.3.3.6" evidence="10"/>
<dbReference type="InterPro" id="IPR029062">
    <property type="entry name" value="Class_I_gatase-like"/>
</dbReference>
<dbReference type="GO" id="GO:0004359">
    <property type="term" value="F:glutaminase activity"/>
    <property type="evidence" value="ECO:0007669"/>
    <property type="project" value="UniProtKB-UniRule"/>
</dbReference>
<dbReference type="InterPro" id="IPR002161">
    <property type="entry name" value="PdxT/SNO"/>
</dbReference>
<dbReference type="OMA" id="GMIMLAD"/>
<feature type="active site" description="Charge relay system" evidence="10 11">
    <location>
        <position position="182"/>
    </location>
</feature>
<accession>A0A2N7S422</accession>
<comment type="function">
    <text evidence="8 10">Catalyzes the hydrolysis of glutamine to glutamate and ammonia as part of the biosynthesis of pyridoxal 5'-phosphate. The resulting ammonia molecule is channeled to the active site of PdxS.</text>
</comment>
<dbReference type="NCBIfam" id="TIGR03800">
    <property type="entry name" value="PLP_synth_Pdx2"/>
    <property type="match status" value="1"/>
</dbReference>
<dbReference type="GO" id="GO:0008614">
    <property type="term" value="P:pyridoxine metabolic process"/>
    <property type="evidence" value="ECO:0007669"/>
    <property type="project" value="TreeGrafter"/>
</dbReference>
<dbReference type="Gene3D" id="3.40.50.880">
    <property type="match status" value="1"/>
</dbReference>
<comment type="subunit">
    <text evidence="9 10">In the presence of PdxS, forms a dodecamer of heterodimers. Only shows activity in the heterodimer.</text>
</comment>
<evidence type="ECO:0000256" key="12">
    <source>
        <dbReference type="PIRSR" id="PIRSR005639-2"/>
    </source>
</evidence>
<dbReference type="PANTHER" id="PTHR31559:SF0">
    <property type="entry name" value="PYRIDOXAL 5'-PHOSPHATE SYNTHASE SUBUNIT SNO1-RELATED"/>
    <property type="match status" value="1"/>
</dbReference>
<dbReference type="SUPFAM" id="SSF52317">
    <property type="entry name" value="Class I glutamine amidotransferase-like"/>
    <property type="match status" value="1"/>
</dbReference>
<dbReference type="PANTHER" id="PTHR31559">
    <property type="entry name" value="PYRIDOXAL 5'-PHOSPHATE SYNTHASE SUBUNIT SNO"/>
    <property type="match status" value="1"/>
</dbReference>
<dbReference type="PROSITE" id="PS51130">
    <property type="entry name" value="PDXT_SNO_2"/>
    <property type="match status" value="1"/>
</dbReference>
<dbReference type="GO" id="GO:0005829">
    <property type="term" value="C:cytosol"/>
    <property type="evidence" value="ECO:0007669"/>
    <property type="project" value="TreeGrafter"/>
</dbReference>
<evidence type="ECO:0000256" key="3">
    <source>
        <dbReference type="ARBA" id="ARBA00022898"/>
    </source>
</evidence>
<dbReference type="PROSITE" id="PS01236">
    <property type="entry name" value="PDXT_SNO_1"/>
    <property type="match status" value="1"/>
</dbReference>
<dbReference type="Proteomes" id="UP000235739">
    <property type="component" value="Unassembled WGS sequence"/>
</dbReference>
<feature type="active site" description="Charge relay system" evidence="10 11">
    <location>
        <position position="184"/>
    </location>
</feature>
<dbReference type="GO" id="GO:0036381">
    <property type="term" value="F:pyridoxal 5'-phosphate synthase (glutamine hydrolysing) activity"/>
    <property type="evidence" value="ECO:0007669"/>
    <property type="project" value="UniProtKB-UniRule"/>
</dbReference>
<evidence type="ECO:0000256" key="1">
    <source>
        <dbReference type="ARBA" id="ARBA00008345"/>
    </source>
</evidence>
<dbReference type="FunFam" id="3.40.50.880:FF:000010">
    <property type="entry name" value="uncharacterized protein LOC100176842 isoform X2"/>
    <property type="match status" value="1"/>
</dbReference>
<dbReference type="CDD" id="cd01749">
    <property type="entry name" value="GATase1_PB"/>
    <property type="match status" value="1"/>
</dbReference>
<comment type="catalytic activity">
    <reaction evidence="6 10">
        <text>aldehydo-D-ribose 5-phosphate + D-glyceraldehyde 3-phosphate + L-glutamine = pyridoxal 5'-phosphate + L-glutamate + phosphate + 3 H2O + H(+)</text>
        <dbReference type="Rhea" id="RHEA:31507"/>
        <dbReference type="ChEBI" id="CHEBI:15377"/>
        <dbReference type="ChEBI" id="CHEBI:15378"/>
        <dbReference type="ChEBI" id="CHEBI:29985"/>
        <dbReference type="ChEBI" id="CHEBI:43474"/>
        <dbReference type="ChEBI" id="CHEBI:58273"/>
        <dbReference type="ChEBI" id="CHEBI:58359"/>
        <dbReference type="ChEBI" id="CHEBI:59776"/>
        <dbReference type="ChEBI" id="CHEBI:597326"/>
        <dbReference type="EC" id="4.3.3.6"/>
    </reaction>
</comment>
<comment type="caution">
    <text evidence="13">The sequence shown here is derived from an EMBL/GenBank/DDBJ whole genome shotgun (WGS) entry which is preliminary data.</text>
</comment>
<evidence type="ECO:0000256" key="8">
    <source>
        <dbReference type="ARBA" id="ARBA00054599"/>
    </source>
</evidence>
<feature type="binding site" evidence="10 12">
    <location>
        <begin position="47"/>
        <end position="49"/>
    </location>
    <ligand>
        <name>L-glutamine</name>
        <dbReference type="ChEBI" id="CHEBI:58359"/>
    </ligand>
</feature>
<keyword evidence="4 10" id="KW-0315">Glutamine amidotransferase</keyword>
<evidence type="ECO:0000256" key="6">
    <source>
        <dbReference type="ARBA" id="ARBA00047992"/>
    </source>
</evidence>
<dbReference type="InterPro" id="IPR021196">
    <property type="entry name" value="PdxT/SNO_CS"/>
</dbReference>
<dbReference type="HAMAP" id="MF_01615">
    <property type="entry name" value="PdxT"/>
    <property type="match status" value="1"/>
</dbReference>
<evidence type="ECO:0000256" key="4">
    <source>
        <dbReference type="ARBA" id="ARBA00022962"/>
    </source>
</evidence>
<dbReference type="EMBL" id="PNQX01000001">
    <property type="protein sequence ID" value="PMQ20847.1"/>
    <property type="molecule type" value="Genomic_DNA"/>
</dbReference>
<keyword evidence="2 10" id="KW-0378">Hydrolase</keyword>
<dbReference type="GeneID" id="303185340"/>
<evidence type="ECO:0000313" key="13">
    <source>
        <dbReference type="EMBL" id="PMQ20847.1"/>
    </source>
</evidence>
<gene>
    <name evidence="10" type="primary">pdxT</name>
    <name evidence="13" type="ORF">CIK84_04485</name>
</gene>